<dbReference type="InterPro" id="IPR012160">
    <property type="entry name" value="LtaS-like"/>
</dbReference>
<dbReference type="InterPro" id="IPR050448">
    <property type="entry name" value="OpgB/LTA_synthase_biosynth"/>
</dbReference>
<dbReference type="EMBL" id="NPIA01000002">
    <property type="protein sequence ID" value="OZM57676.1"/>
    <property type="molecule type" value="Genomic_DNA"/>
</dbReference>
<keyword evidence="4 11" id="KW-0812">Transmembrane</keyword>
<feature type="binding site" evidence="10">
    <location>
        <position position="292"/>
    </location>
    <ligand>
        <name>Mn(2+)</name>
        <dbReference type="ChEBI" id="CHEBI:29035"/>
    </ligand>
</feature>
<sequence length="621" mass="72113">MKNIHSRLGLFYLVSVLLWLKMYLAYKTQFNLPTESWTQEFILIMNPLSSIILFLAFSLFFSENKRAHVLLLISLLSTILLYANIVYYRFFTDFITIPVLFQTSNMGDLGDSILSLINVYDILFFIDVVIIGYFILTKKVTLKRAKFADSWAMFAVAIILFVVNVGLAETERPQLLTRTFDREMLVKNIGTYNYHLYDIVLQSKSKAQRVFADSSEIVDIENYVKANQVRPNDDLFGIAKGKNVVLISLESTQSFVINEKINGKEITPFLNDLIKDSYYFPNFYHQTSQGKTSDAEFIVDNSLFGLPSGAVYFTHSQNEYKATPEILKDEGYYSASFHANNKSFWNRDIMYLTLGYDQYFSQRYYDITEENSVGWGLKDIDFFNQSADIMKDIPQPFYAKFITLTNHHPFKLSKEESYVDRYDSGDGTVDRFFPTVRYMDESIKIFFDRLKADGLYENSIFILYGDHYGISENHNDAMAKWLDREITPFETVQLQRVPFIVHIPGHKDTRVIDSVGGQIDVKPTILHLLGIETTNDIMFGTDLLAENRESYAVLRDGSYIMEDYLFTDSNCYDKATGEITDISNCEPYREKSRQHLQYSDQIIYGDLLRFLNKPENFKYQQ</sequence>
<dbReference type="Proteomes" id="UP000217083">
    <property type="component" value="Unassembled WGS sequence"/>
</dbReference>
<reference evidence="13 14" key="2">
    <citation type="submission" date="2017-09" db="EMBL/GenBank/DDBJ databases">
        <title>Bacillus patelloidae sp. nov., isolated from the intestinal tract of a marine limpet.</title>
        <authorList>
            <person name="Liu R."/>
            <person name="Dong C."/>
            <person name="Shao Z."/>
        </authorList>
    </citation>
    <scope>NUCLEOTIDE SEQUENCE [LARGE SCALE GENOMIC DNA]</scope>
    <source>
        <strain evidence="13 14">SA5d-4</strain>
    </source>
</reference>
<evidence type="ECO:0000256" key="2">
    <source>
        <dbReference type="ARBA" id="ARBA00009983"/>
    </source>
</evidence>
<name>A0A263BWW2_9BACI</name>
<feature type="binding site" evidence="10">
    <location>
        <position position="250"/>
    </location>
    <ligand>
        <name>Mn(2+)</name>
        <dbReference type="ChEBI" id="CHEBI:29035"/>
    </ligand>
</feature>
<evidence type="ECO:0000313" key="14">
    <source>
        <dbReference type="Proteomes" id="UP000217083"/>
    </source>
</evidence>
<feature type="domain" description="Sulfatase N-terminal" evidence="12">
    <location>
        <begin position="242"/>
        <end position="531"/>
    </location>
</feature>
<dbReference type="CDD" id="cd16015">
    <property type="entry name" value="LTA_synthase"/>
    <property type="match status" value="1"/>
</dbReference>
<feature type="transmembrane region" description="Helical" evidence="11">
    <location>
        <begin position="113"/>
        <end position="136"/>
    </location>
</feature>
<feature type="active site" evidence="8">
    <location>
        <position position="292"/>
    </location>
</feature>
<comment type="similarity">
    <text evidence="2 7">Belongs to the LTA synthase family.</text>
</comment>
<keyword evidence="9" id="KW-0479">Metal-binding</keyword>
<keyword evidence="3 7" id="KW-1003">Cell membrane</keyword>
<evidence type="ECO:0000256" key="9">
    <source>
        <dbReference type="PIRSR" id="PIRSR005091-2"/>
    </source>
</evidence>
<feature type="transmembrane region" description="Helical" evidence="11">
    <location>
        <begin position="69"/>
        <end position="90"/>
    </location>
</feature>
<evidence type="ECO:0000256" key="5">
    <source>
        <dbReference type="ARBA" id="ARBA00022989"/>
    </source>
</evidence>
<dbReference type="SUPFAM" id="SSF53649">
    <property type="entry name" value="Alkaline phosphatase-like"/>
    <property type="match status" value="1"/>
</dbReference>
<evidence type="ECO:0000256" key="4">
    <source>
        <dbReference type="ARBA" id="ARBA00022692"/>
    </source>
</evidence>
<dbReference type="Gene3D" id="3.30.1120.170">
    <property type="match status" value="1"/>
</dbReference>
<dbReference type="InterPro" id="IPR017850">
    <property type="entry name" value="Alkaline_phosphatase_core_sf"/>
</dbReference>
<keyword evidence="14" id="KW-1185">Reference proteome</keyword>
<organism evidence="13 14">
    <name type="scientific">Lottiidibacillus patelloidae</name>
    <dbReference type="NCBI Taxonomy" id="2670334"/>
    <lineage>
        <taxon>Bacteria</taxon>
        <taxon>Bacillati</taxon>
        <taxon>Bacillota</taxon>
        <taxon>Bacilli</taxon>
        <taxon>Bacillales</taxon>
        <taxon>Bacillaceae</taxon>
        <taxon>Lottiidibacillus</taxon>
    </lineage>
</organism>
<feature type="binding site" evidence="10">
    <location>
        <position position="467"/>
    </location>
    <ligand>
        <name>Mn(2+)</name>
        <dbReference type="ChEBI" id="CHEBI:29035"/>
    </ligand>
</feature>
<evidence type="ECO:0000256" key="1">
    <source>
        <dbReference type="ARBA" id="ARBA00004651"/>
    </source>
</evidence>
<keyword evidence="6 7" id="KW-0472">Membrane</keyword>
<feature type="binding site" evidence="9">
    <location>
        <position position="407"/>
    </location>
    <ligand>
        <name>substrate</name>
    </ligand>
</feature>
<dbReference type="GO" id="GO:0046872">
    <property type="term" value="F:metal ion binding"/>
    <property type="evidence" value="ECO:0007669"/>
    <property type="project" value="UniProtKB-KW"/>
</dbReference>
<feature type="transmembrane region" description="Helical" evidence="11">
    <location>
        <begin position="41"/>
        <end position="62"/>
    </location>
</feature>
<dbReference type="PANTHER" id="PTHR47371">
    <property type="entry name" value="LIPOTEICHOIC ACID SYNTHASE"/>
    <property type="match status" value="1"/>
</dbReference>
<feature type="transmembrane region" description="Helical" evidence="11">
    <location>
        <begin position="148"/>
        <end position="168"/>
    </location>
</feature>
<evidence type="ECO:0000256" key="8">
    <source>
        <dbReference type="PIRSR" id="PIRSR005091-1"/>
    </source>
</evidence>
<dbReference type="Gene3D" id="3.40.720.10">
    <property type="entry name" value="Alkaline Phosphatase, subunit A"/>
    <property type="match status" value="1"/>
</dbReference>
<evidence type="ECO:0000256" key="10">
    <source>
        <dbReference type="PIRSR" id="PIRSR005091-3"/>
    </source>
</evidence>
<evidence type="ECO:0000256" key="6">
    <source>
        <dbReference type="ARBA" id="ARBA00023136"/>
    </source>
</evidence>
<evidence type="ECO:0000256" key="11">
    <source>
        <dbReference type="SAM" id="Phobius"/>
    </source>
</evidence>
<comment type="caution">
    <text evidence="13">The sequence shown here is derived from an EMBL/GenBank/DDBJ whole genome shotgun (WGS) entry which is preliminary data.</text>
</comment>
<evidence type="ECO:0000313" key="13">
    <source>
        <dbReference type="EMBL" id="OZM57676.1"/>
    </source>
</evidence>
<keyword evidence="5 11" id="KW-1133">Transmembrane helix</keyword>
<dbReference type="PANTHER" id="PTHR47371:SF1">
    <property type="entry name" value="LIPOTEICHOIC ACID SYNTHASE-LIKE YQGS"/>
    <property type="match status" value="1"/>
</dbReference>
<evidence type="ECO:0000256" key="3">
    <source>
        <dbReference type="ARBA" id="ARBA00022475"/>
    </source>
</evidence>
<dbReference type="RefSeq" id="WP_094922596.1">
    <property type="nucleotide sequence ID" value="NZ_NPIA01000002.1"/>
</dbReference>
<dbReference type="GO" id="GO:0005886">
    <property type="term" value="C:plasma membrane"/>
    <property type="evidence" value="ECO:0007669"/>
    <property type="project" value="UniProtKB-SubCell"/>
</dbReference>
<feature type="binding site" evidence="10">
    <location>
        <position position="466"/>
    </location>
    <ligand>
        <name>Mn(2+)</name>
        <dbReference type="ChEBI" id="CHEBI:29035"/>
    </ligand>
</feature>
<gene>
    <name evidence="13" type="ORF">CIB95_04715</name>
</gene>
<dbReference type="PIRSF" id="PIRSF005091">
    <property type="entry name" value="Mmb_sulf_HI1246"/>
    <property type="match status" value="1"/>
</dbReference>
<proteinExistence type="inferred from homology"/>
<dbReference type="Pfam" id="PF00884">
    <property type="entry name" value="Sulfatase"/>
    <property type="match status" value="1"/>
</dbReference>
<evidence type="ECO:0000259" key="12">
    <source>
        <dbReference type="Pfam" id="PF00884"/>
    </source>
</evidence>
<keyword evidence="9" id="KW-0464">Manganese</keyword>
<protein>
    <recommendedName>
        <fullName evidence="12">Sulfatase N-terminal domain-containing protein</fullName>
    </recommendedName>
</protein>
<accession>A0A263BWW2</accession>
<dbReference type="AlphaFoldDB" id="A0A263BWW2"/>
<evidence type="ECO:0000256" key="7">
    <source>
        <dbReference type="PIRNR" id="PIRNR005091"/>
    </source>
</evidence>
<dbReference type="InterPro" id="IPR000917">
    <property type="entry name" value="Sulfatase_N"/>
</dbReference>
<reference evidence="14" key="1">
    <citation type="submission" date="2017-08" db="EMBL/GenBank/DDBJ databases">
        <authorList>
            <person name="Huang Z."/>
        </authorList>
    </citation>
    <scope>NUCLEOTIDE SEQUENCE [LARGE SCALE GENOMIC DNA]</scope>
    <source>
        <strain evidence="14">SA5d-4</strain>
    </source>
</reference>
<comment type="subcellular location">
    <subcellularLocation>
        <location evidence="1">Cell membrane</location>
        <topology evidence="1">Multi-pass membrane protein</topology>
    </subcellularLocation>
</comment>
<feature type="transmembrane region" description="Helical" evidence="11">
    <location>
        <begin position="7"/>
        <end position="26"/>
    </location>
</feature>